<evidence type="ECO:0000256" key="5">
    <source>
        <dbReference type="ARBA" id="ARBA00023004"/>
    </source>
</evidence>
<dbReference type="PANTHER" id="PTHR12918:SF1">
    <property type="entry name" value="CYSTEINE DIOXYGENASE TYPE 1"/>
    <property type="match status" value="1"/>
</dbReference>
<keyword evidence="4" id="KW-0560">Oxidoreductase</keyword>
<dbReference type="Proteomes" id="UP000321224">
    <property type="component" value="Unassembled WGS sequence"/>
</dbReference>
<dbReference type="GO" id="GO:0008198">
    <property type="term" value="F:ferrous iron binding"/>
    <property type="evidence" value="ECO:0007669"/>
    <property type="project" value="TreeGrafter"/>
</dbReference>
<keyword evidence="10" id="KW-1185">Reference proteome</keyword>
<proteinExistence type="inferred from homology"/>
<dbReference type="SUPFAM" id="SSF51182">
    <property type="entry name" value="RmlC-like cupins"/>
    <property type="match status" value="1"/>
</dbReference>
<keyword evidence="5 6" id="KW-0408">Iron</keyword>
<keyword evidence="3 9" id="KW-0223">Dioxygenase</keyword>
<feature type="binding site" evidence="6">
    <location>
        <position position="88"/>
    </location>
    <ligand>
        <name>Fe cation</name>
        <dbReference type="ChEBI" id="CHEBI:24875"/>
        <note>catalytic</note>
    </ligand>
</feature>
<evidence type="ECO:0000256" key="3">
    <source>
        <dbReference type="ARBA" id="ARBA00022964"/>
    </source>
</evidence>
<dbReference type="EMBL" id="BJVY01000041">
    <property type="protein sequence ID" value="GEL74020.1"/>
    <property type="molecule type" value="Genomic_DNA"/>
</dbReference>
<dbReference type="InterPro" id="IPR011051">
    <property type="entry name" value="RmlC_Cupin_sf"/>
</dbReference>
<dbReference type="InterPro" id="IPR014710">
    <property type="entry name" value="RmlC-like_jellyroll"/>
</dbReference>
<evidence type="ECO:0000313" key="8">
    <source>
        <dbReference type="EMBL" id="GEL74020.1"/>
    </source>
</evidence>
<evidence type="ECO:0000313" key="11">
    <source>
        <dbReference type="Proteomes" id="UP000321224"/>
    </source>
</evidence>
<dbReference type="CDD" id="cd10548">
    <property type="entry name" value="cupin_CDO"/>
    <property type="match status" value="1"/>
</dbReference>
<feature type="binding site" evidence="6">
    <location>
        <position position="90"/>
    </location>
    <ligand>
        <name>Fe cation</name>
        <dbReference type="ChEBI" id="CHEBI:24875"/>
        <note>catalytic</note>
    </ligand>
</feature>
<dbReference type="InterPro" id="IPR010300">
    <property type="entry name" value="CDO_1"/>
</dbReference>
<comment type="similarity">
    <text evidence="1">Belongs to the cysteine dioxygenase family.</text>
</comment>
<evidence type="ECO:0000256" key="4">
    <source>
        <dbReference type="ARBA" id="ARBA00023002"/>
    </source>
</evidence>
<organism evidence="8 11">
    <name type="scientific">Myxococcus virescens</name>
    <dbReference type="NCBI Taxonomy" id="83456"/>
    <lineage>
        <taxon>Bacteria</taxon>
        <taxon>Pseudomonadati</taxon>
        <taxon>Myxococcota</taxon>
        <taxon>Myxococcia</taxon>
        <taxon>Myxococcales</taxon>
        <taxon>Cystobacterineae</taxon>
        <taxon>Myxococcaceae</taxon>
        <taxon>Myxococcus</taxon>
    </lineage>
</organism>
<reference evidence="8 11" key="2">
    <citation type="submission" date="2019-07" db="EMBL/GenBank/DDBJ databases">
        <title>Whole genome shotgun sequence of Myxococcus virescens NBRC 100334.</title>
        <authorList>
            <person name="Hosoyama A."/>
            <person name="Uohara A."/>
            <person name="Ohji S."/>
            <person name="Ichikawa N."/>
        </authorList>
    </citation>
    <scope>NUCLEOTIDE SEQUENCE [LARGE SCALE GENOMIC DNA]</scope>
    <source>
        <strain evidence="8 11">NBRC 100334</strain>
    </source>
</reference>
<dbReference type="GO" id="GO:0016702">
    <property type="term" value="F:oxidoreductase activity, acting on single donors with incorporation of molecular oxygen, incorporation of two atoms of oxygen"/>
    <property type="evidence" value="ECO:0007669"/>
    <property type="project" value="InterPro"/>
</dbReference>
<dbReference type="Pfam" id="PF05995">
    <property type="entry name" value="CDO_I"/>
    <property type="match status" value="1"/>
</dbReference>
<evidence type="ECO:0000256" key="7">
    <source>
        <dbReference type="SAM" id="MobiDB-lite"/>
    </source>
</evidence>
<evidence type="ECO:0000256" key="6">
    <source>
        <dbReference type="PIRSR" id="PIRSR610300-51"/>
    </source>
</evidence>
<evidence type="ECO:0000313" key="9">
    <source>
        <dbReference type="EMBL" id="SDD39484.1"/>
    </source>
</evidence>
<dbReference type="EMBL" id="FNAJ01000001">
    <property type="protein sequence ID" value="SDD39484.1"/>
    <property type="molecule type" value="Genomic_DNA"/>
</dbReference>
<accession>A0A511HKD1</accession>
<feature type="region of interest" description="Disordered" evidence="7">
    <location>
        <begin position="164"/>
        <end position="195"/>
    </location>
</feature>
<sequence>MREPIIDQREHGAVAQALLGWPLPEQTEDIVSMAWLLERLRSSRVDWGLLDKLVRFEPSGYARQTISRTAACELLLVSWLPGQASRVHDHGGSGGASWLVRGMLRETRFAWAGDRLVPEVIVGASEGDLLVEFPDTIHRIDNASRHGAVSLHLYAPPMQGMTPYDASLAPESLKPPRPLAAKREAPGRRRRPRAT</sequence>
<evidence type="ECO:0000313" key="10">
    <source>
        <dbReference type="Proteomes" id="UP000198717"/>
    </source>
</evidence>
<dbReference type="Proteomes" id="UP000198717">
    <property type="component" value="Unassembled WGS sequence"/>
</dbReference>
<comment type="caution">
    <text evidence="8">The sequence shown here is derived from an EMBL/GenBank/DDBJ whole genome shotgun (WGS) entry which is preliminary data.</text>
</comment>
<dbReference type="PANTHER" id="PTHR12918">
    <property type="entry name" value="CYSTEINE DIOXYGENASE"/>
    <property type="match status" value="1"/>
</dbReference>
<protein>
    <submittedName>
        <fullName evidence="9">Cysteine dioxygenase</fullName>
    </submittedName>
</protein>
<gene>
    <name evidence="8" type="ORF">MVI01_58040</name>
    <name evidence="9" type="ORF">SAMN04488504_101713</name>
</gene>
<dbReference type="Gene3D" id="2.60.120.10">
    <property type="entry name" value="Jelly Rolls"/>
    <property type="match status" value="1"/>
</dbReference>
<reference evidence="9 10" key="1">
    <citation type="submission" date="2016-10" db="EMBL/GenBank/DDBJ databases">
        <authorList>
            <person name="Varghese N."/>
            <person name="Submissions S."/>
        </authorList>
    </citation>
    <scope>NUCLEOTIDE SEQUENCE [LARGE SCALE GENOMIC DNA]</scope>
    <source>
        <strain evidence="9 10">DSM 2260</strain>
    </source>
</reference>
<keyword evidence="2 6" id="KW-0479">Metal-binding</keyword>
<evidence type="ECO:0000256" key="1">
    <source>
        <dbReference type="ARBA" id="ARBA00006622"/>
    </source>
</evidence>
<feature type="binding site" evidence="6">
    <location>
        <position position="138"/>
    </location>
    <ligand>
        <name>Fe cation</name>
        <dbReference type="ChEBI" id="CHEBI:24875"/>
        <note>catalytic</note>
    </ligand>
</feature>
<dbReference type="RefSeq" id="WP_090485386.1">
    <property type="nucleotide sequence ID" value="NZ_BJVY01000041.1"/>
</dbReference>
<name>A0A511HKD1_9BACT</name>
<evidence type="ECO:0000256" key="2">
    <source>
        <dbReference type="ARBA" id="ARBA00022723"/>
    </source>
</evidence>
<dbReference type="AlphaFoldDB" id="A0A511HKD1"/>